<reference evidence="7" key="1">
    <citation type="submission" date="2023-01" db="EMBL/GenBank/DDBJ databases">
        <title>Metagenome sequencing of chrysophaentin producing Chrysophaeum taylorii.</title>
        <authorList>
            <person name="Davison J."/>
            <person name="Bewley C."/>
        </authorList>
    </citation>
    <scope>NUCLEOTIDE SEQUENCE</scope>
    <source>
        <strain evidence="7">NIES-1699</strain>
    </source>
</reference>
<keyword evidence="2" id="KW-1003">Cell membrane</keyword>
<dbReference type="InterPro" id="IPR055401">
    <property type="entry name" value="CEMIP_beta-hel_dom"/>
</dbReference>
<dbReference type="PANTHER" id="PTHR47687:SF4">
    <property type="entry name" value="G8 DOMAIN-CONTAINING PROTEIN DDB_G0286311-RELATED"/>
    <property type="match status" value="1"/>
</dbReference>
<dbReference type="InterPro" id="IPR011050">
    <property type="entry name" value="Pectin_lyase_fold/virulence"/>
</dbReference>
<dbReference type="Proteomes" id="UP001230188">
    <property type="component" value="Unassembled WGS sequence"/>
</dbReference>
<evidence type="ECO:0000259" key="6">
    <source>
        <dbReference type="PROSITE" id="PS51484"/>
    </source>
</evidence>
<dbReference type="SMART" id="SM01225">
    <property type="entry name" value="G8"/>
    <property type="match status" value="1"/>
</dbReference>
<gene>
    <name evidence="7" type="ORF">CTAYLR_002589</name>
</gene>
<proteinExistence type="inferred from homology"/>
<evidence type="ECO:0000256" key="1">
    <source>
        <dbReference type="ARBA" id="ARBA00004236"/>
    </source>
</evidence>
<keyword evidence="5" id="KW-0732">Signal</keyword>
<evidence type="ECO:0000313" key="7">
    <source>
        <dbReference type="EMBL" id="KAJ8602815.1"/>
    </source>
</evidence>
<dbReference type="InterPro" id="IPR052334">
    <property type="entry name" value="G8_domain-comF-like"/>
</dbReference>
<comment type="subcellular location">
    <subcellularLocation>
        <location evidence="1">Cell membrane</location>
    </subcellularLocation>
</comment>
<dbReference type="InterPro" id="IPR019316">
    <property type="entry name" value="G8_domain"/>
</dbReference>
<dbReference type="Pfam" id="PF24606">
    <property type="entry name" value="CEMIP_beta-hel"/>
    <property type="match status" value="1"/>
</dbReference>
<evidence type="ECO:0000313" key="8">
    <source>
        <dbReference type="Proteomes" id="UP001230188"/>
    </source>
</evidence>
<keyword evidence="3" id="KW-0325">Glycoprotein</keyword>
<accession>A0AAD7UD22</accession>
<dbReference type="SUPFAM" id="SSF51126">
    <property type="entry name" value="Pectin lyase-like"/>
    <property type="match status" value="1"/>
</dbReference>
<dbReference type="GO" id="GO:0005886">
    <property type="term" value="C:plasma membrane"/>
    <property type="evidence" value="ECO:0007669"/>
    <property type="project" value="UniProtKB-SubCell"/>
</dbReference>
<dbReference type="EMBL" id="JAQMWT010000366">
    <property type="protein sequence ID" value="KAJ8602815.1"/>
    <property type="molecule type" value="Genomic_DNA"/>
</dbReference>
<keyword evidence="2" id="KW-0472">Membrane</keyword>
<dbReference type="PANTHER" id="PTHR47687">
    <property type="entry name" value="G8 DOMAIN-CONTAINING PROTEIN DDB_G0288475-RELATED"/>
    <property type="match status" value="1"/>
</dbReference>
<keyword evidence="8" id="KW-1185">Reference proteome</keyword>
<comment type="caution">
    <text evidence="7">The sequence shown here is derived from an EMBL/GenBank/DDBJ whole genome shotgun (WGS) entry which is preliminary data.</text>
</comment>
<evidence type="ECO:0000256" key="3">
    <source>
        <dbReference type="ARBA" id="ARBA00023180"/>
    </source>
</evidence>
<comment type="similarity">
    <text evidence="4">Belongs to the comF family.</text>
</comment>
<evidence type="ECO:0000256" key="2">
    <source>
        <dbReference type="ARBA" id="ARBA00022475"/>
    </source>
</evidence>
<sequence>MFFAFSVVVAVVASACSPASPAAAPDVIFKEQQVVIDDDVLTRNSEVVDLGHPGPFGGIQQHDCPQDEDDFDDDDDAFGDGYDVTIDGKVLLTKCAVEGKVFGTITVNGELAFADQDINLHAHEIRVNGKLRAGSETCRLRSRISITLHGERSSFKGIEVAGELDVHATEYYHAWSRLARTAEPGDEMLILQDPVNWEENMTIVVTTTHLRDSRDWHQNEILRVTSVSASAAGATAVGVTPPVTFKHYGGSEYQAEVGLLTRRFKIQGDASSSEPTDVSPLACAHDKYASVPCDNHHTGYGGHLIILGEARISGVEFYRMGQTNQLGRYPVHWHLAAANTANRNFIQDSSFHRSFYRCVTIHGTNGVRVSRNVAFDVIGHCVYLEDGVEENNVIEYNLVAHVHPIGIPPGDGSTKQFLDDIPASETLENPADSTASGFYISNAMNAFKGNAAVGGYAGYQIPLLPTPTGIHASSDVDPRRKFFLEFDGNSCRSTGYWWSHAGCLYVGGLLRDNAYNPGRSTRYDSEPCQVDQGNSCPRAPENYEGCTGEYPWGCWAALEVTNFKASLCSVGVMSWGDRIRIKGFEAHDIVGGPIAELFGDNSVDNFVVTCRTDNFPTQPACGGAADAHYGDQSVWNCKGFDRRAWRWETKVVAWYDTAMLTLFTDATIRKCDPSQWTGCAGDCLDKSTIFRCLTHSDRWLPEWMGLTGGWRFEEDPSENIRNYVVEFSNRKRWAAAQRNAAWLDADGAVCDLSSSGSSGGGGGAVIVGSNYGAGNWWYLDDTCVAVGRDDLMWCCRAYDRWLVSTYLKWDDALLAELDGTDTGTYCDNDDGAPCPTHGYLAKFGDLDLVNDGTPIAQRAELVGAAPGPNSTPLGHGWYFWFDKAPPAELRLTKIQAHHDSVWVVASTYPKGTTFTVQLTADGDCDADEYLCAVAYERVDALEKLVPALPQYYVDDDTDDSATTIFVRVVQRPDRRLSETKEWLQDQKLPVYTNDYLKSLDDRPDWGINDHTFADPELKITAHCAARDGAYCAGGPVPKRVPPLMWHHCKRAIVDGHANNDGTTTCPDAAFSDDQDMLYVDPYQELAGVRCCNGLDDDDGSSECDYGCERVAFKEAQARCAAKEGAGWRLCTPDEISSGKAKSTGCGYDFMHVWTSGSENDCATEEEEEEEEEEEDKCSAIVDAVASNENESKCPNAAFSDVADPNLLYVQPTRAVAGVRCCDGVAGASECQFSCEEVTFAEAEARCAAKEGGNWRLCTVDELLVDEVGIGTGCLYDFMHVWTSESTACAQTSSCPAIADAVGSNENESKCPNAAFSDETDPDLLYAQPTQAVAGVRCCNGVAGSSECQFNCEEVTFAEAEARCAAKEGGNWRLCTVDELLVDEVGTGTGCFYDFMHVWTSGSGDCPSAD</sequence>
<dbReference type="Pfam" id="PF10162">
    <property type="entry name" value="G8"/>
    <property type="match status" value="1"/>
</dbReference>
<name>A0AAD7UD22_9STRA</name>
<dbReference type="PROSITE" id="PS51484">
    <property type="entry name" value="G8"/>
    <property type="match status" value="1"/>
</dbReference>
<protein>
    <recommendedName>
        <fullName evidence="6">G8 domain-containing protein</fullName>
    </recommendedName>
</protein>
<feature type="domain" description="G8" evidence="6">
    <location>
        <begin position="75"/>
        <end position="180"/>
    </location>
</feature>
<feature type="chain" id="PRO_5041912107" description="G8 domain-containing protein" evidence="5">
    <location>
        <begin position="19"/>
        <end position="1409"/>
    </location>
</feature>
<feature type="signal peptide" evidence="5">
    <location>
        <begin position="1"/>
        <end position="18"/>
    </location>
</feature>
<evidence type="ECO:0000256" key="4">
    <source>
        <dbReference type="ARBA" id="ARBA00038413"/>
    </source>
</evidence>
<evidence type="ECO:0000256" key="5">
    <source>
        <dbReference type="SAM" id="SignalP"/>
    </source>
</evidence>
<organism evidence="7 8">
    <name type="scientific">Chrysophaeum taylorii</name>
    <dbReference type="NCBI Taxonomy" id="2483200"/>
    <lineage>
        <taxon>Eukaryota</taxon>
        <taxon>Sar</taxon>
        <taxon>Stramenopiles</taxon>
        <taxon>Ochrophyta</taxon>
        <taxon>Pelagophyceae</taxon>
        <taxon>Pelagomonadales</taxon>
        <taxon>Pelagomonadaceae</taxon>
        <taxon>Chrysophaeum</taxon>
    </lineage>
</organism>